<feature type="region of interest" description="Disordered" evidence="1">
    <location>
        <begin position="359"/>
        <end position="380"/>
    </location>
</feature>
<feature type="compositionally biased region" description="Polar residues" evidence="1">
    <location>
        <begin position="253"/>
        <end position="265"/>
    </location>
</feature>
<feature type="region of interest" description="Disordered" evidence="1">
    <location>
        <begin position="91"/>
        <end position="322"/>
    </location>
</feature>
<organism evidence="2 3">
    <name type="scientific">Agrocybe pediades</name>
    <dbReference type="NCBI Taxonomy" id="84607"/>
    <lineage>
        <taxon>Eukaryota</taxon>
        <taxon>Fungi</taxon>
        <taxon>Dikarya</taxon>
        <taxon>Basidiomycota</taxon>
        <taxon>Agaricomycotina</taxon>
        <taxon>Agaricomycetes</taxon>
        <taxon>Agaricomycetidae</taxon>
        <taxon>Agaricales</taxon>
        <taxon>Agaricineae</taxon>
        <taxon>Strophariaceae</taxon>
        <taxon>Agrocybe</taxon>
    </lineage>
</organism>
<dbReference type="Proteomes" id="UP000521872">
    <property type="component" value="Unassembled WGS sequence"/>
</dbReference>
<sequence>MMLVHKPQNILLTAPAAYTHRRHPSAPVVVQPTRTPGLLSLSKPVHTKPSPQRLLPSQQRREAKHTPKAVKNVASGVVRLAPAAEVGPALQVTPSPAARGRSHAKQAVKDKAQVQRSSSPSSTRAKHSRQPSPPITLTTQSPTPSQAEASVVFPIQSSNLFDPFSDDSNASPPPSPTLSKPTGKLARRRQQYQRSASPSPAASKAVPVPTIQRANPINMARSDPLPSTVRSRPLAKRSSTVQDFPVCDESSEKTGNVSPPTTPRRSTAIYPGPRTAPLSAIPSGGFPFGNTEGTAPSAARRGTRKHQRVPSEGVFGMSSDEDVSTGSSGAALSANVQALFGLVSINDKRASLPSTPMSARAAAGVPMRSQGSSPFGQLTREQELEREALEKAAYYASSMFQNSPSPEELPDPLLL</sequence>
<name>A0A8H4QWP0_9AGAR</name>
<proteinExistence type="predicted"/>
<gene>
    <name evidence="2" type="ORF">D9613_010118</name>
</gene>
<evidence type="ECO:0000313" key="3">
    <source>
        <dbReference type="Proteomes" id="UP000521872"/>
    </source>
</evidence>
<dbReference type="AlphaFoldDB" id="A0A8H4QWP0"/>
<feature type="region of interest" description="Disordered" evidence="1">
    <location>
        <begin position="22"/>
        <end position="73"/>
    </location>
</feature>
<dbReference type="EMBL" id="JAACJL010000017">
    <property type="protein sequence ID" value="KAF4618904.1"/>
    <property type="molecule type" value="Genomic_DNA"/>
</dbReference>
<feature type="compositionally biased region" description="Low complexity" evidence="1">
    <location>
        <begin position="195"/>
        <end position="209"/>
    </location>
</feature>
<accession>A0A8H4QWP0</accession>
<keyword evidence="3" id="KW-1185">Reference proteome</keyword>
<comment type="caution">
    <text evidence="2">The sequence shown here is derived from an EMBL/GenBank/DDBJ whole genome shotgun (WGS) entry which is preliminary data.</text>
</comment>
<feature type="compositionally biased region" description="Polar residues" evidence="1">
    <location>
        <begin position="114"/>
        <end position="123"/>
    </location>
</feature>
<evidence type="ECO:0000256" key="1">
    <source>
        <dbReference type="SAM" id="MobiDB-lite"/>
    </source>
</evidence>
<protein>
    <submittedName>
        <fullName evidence="2">Uncharacterized protein</fullName>
    </submittedName>
</protein>
<reference evidence="2 3" key="1">
    <citation type="submission" date="2019-12" db="EMBL/GenBank/DDBJ databases">
        <authorList>
            <person name="Floudas D."/>
            <person name="Bentzer J."/>
            <person name="Ahren D."/>
            <person name="Johansson T."/>
            <person name="Persson P."/>
            <person name="Tunlid A."/>
        </authorList>
    </citation>
    <scope>NUCLEOTIDE SEQUENCE [LARGE SCALE GENOMIC DNA]</scope>
    <source>
        <strain evidence="2 3">CBS 102.39</strain>
    </source>
</reference>
<feature type="compositionally biased region" description="Polar residues" evidence="1">
    <location>
        <begin position="135"/>
        <end position="148"/>
    </location>
</feature>
<evidence type="ECO:0000313" key="2">
    <source>
        <dbReference type="EMBL" id="KAF4618904.1"/>
    </source>
</evidence>